<dbReference type="EnsemblPlants" id="AET1Gv20382600.5">
    <property type="protein sequence ID" value="AET1Gv20382600.5"/>
    <property type="gene ID" value="AET1Gv20382600"/>
</dbReference>
<dbReference type="Gramene" id="AET1Gv20382600.3">
    <property type="protein sequence ID" value="AET1Gv20382600.3"/>
    <property type="gene ID" value="AET1Gv20382600"/>
</dbReference>
<dbReference type="EnsemblPlants" id="AET1Gv20382600.2">
    <property type="protein sequence ID" value="AET1Gv20382600.2"/>
    <property type="gene ID" value="AET1Gv20382600"/>
</dbReference>
<evidence type="ECO:0000313" key="2">
    <source>
        <dbReference type="EnsemblPlants" id="AET1Gv20382600.9"/>
    </source>
</evidence>
<name>A0A452YDI0_AEGTS</name>
<dbReference type="EnsemblPlants" id="AET1Gv20382600.3">
    <property type="protein sequence ID" value="AET1Gv20382600.3"/>
    <property type="gene ID" value="AET1Gv20382600"/>
</dbReference>
<dbReference type="Gramene" id="AET1Gv20382600.9">
    <property type="protein sequence ID" value="AET1Gv20382600.9"/>
    <property type="gene ID" value="AET1Gv20382600"/>
</dbReference>
<feature type="region of interest" description="Disordered" evidence="1">
    <location>
        <begin position="1"/>
        <end position="66"/>
    </location>
</feature>
<reference evidence="3" key="1">
    <citation type="journal article" date="2014" name="Science">
        <title>Ancient hybridizations among the ancestral genomes of bread wheat.</title>
        <authorList>
            <consortium name="International Wheat Genome Sequencing Consortium,"/>
            <person name="Marcussen T."/>
            <person name="Sandve S.R."/>
            <person name="Heier L."/>
            <person name="Spannagl M."/>
            <person name="Pfeifer M."/>
            <person name="Jakobsen K.S."/>
            <person name="Wulff B.B."/>
            <person name="Steuernagel B."/>
            <person name="Mayer K.F."/>
            <person name="Olsen O.A."/>
        </authorList>
    </citation>
    <scope>NUCLEOTIDE SEQUENCE [LARGE SCALE GENOMIC DNA]</scope>
    <source>
        <strain evidence="3">cv. AL8/78</strain>
    </source>
</reference>
<dbReference type="Proteomes" id="UP000015105">
    <property type="component" value="Chromosome 1D"/>
</dbReference>
<dbReference type="Gramene" id="AET1Gv20382600.8">
    <property type="protein sequence ID" value="AET1Gv20382600.8"/>
    <property type="gene ID" value="AET1Gv20382600"/>
</dbReference>
<accession>A0A452YDI0</accession>
<organism evidence="2 3">
    <name type="scientific">Aegilops tauschii subsp. strangulata</name>
    <name type="common">Goatgrass</name>
    <dbReference type="NCBI Taxonomy" id="200361"/>
    <lineage>
        <taxon>Eukaryota</taxon>
        <taxon>Viridiplantae</taxon>
        <taxon>Streptophyta</taxon>
        <taxon>Embryophyta</taxon>
        <taxon>Tracheophyta</taxon>
        <taxon>Spermatophyta</taxon>
        <taxon>Magnoliopsida</taxon>
        <taxon>Liliopsida</taxon>
        <taxon>Poales</taxon>
        <taxon>Poaceae</taxon>
        <taxon>BOP clade</taxon>
        <taxon>Pooideae</taxon>
        <taxon>Triticodae</taxon>
        <taxon>Triticeae</taxon>
        <taxon>Triticinae</taxon>
        <taxon>Aegilops</taxon>
    </lineage>
</organism>
<reference evidence="2" key="3">
    <citation type="journal article" date="2017" name="Nature">
        <title>Genome sequence of the progenitor of the wheat D genome Aegilops tauschii.</title>
        <authorList>
            <person name="Luo M.C."/>
            <person name="Gu Y.Q."/>
            <person name="Puiu D."/>
            <person name="Wang H."/>
            <person name="Twardziok S.O."/>
            <person name="Deal K.R."/>
            <person name="Huo N."/>
            <person name="Zhu T."/>
            <person name="Wang L."/>
            <person name="Wang Y."/>
            <person name="McGuire P.E."/>
            <person name="Liu S."/>
            <person name="Long H."/>
            <person name="Ramasamy R.K."/>
            <person name="Rodriguez J.C."/>
            <person name="Van S.L."/>
            <person name="Yuan L."/>
            <person name="Wang Z."/>
            <person name="Xia Z."/>
            <person name="Xiao L."/>
            <person name="Anderson O.D."/>
            <person name="Ouyang S."/>
            <person name="Liang Y."/>
            <person name="Zimin A.V."/>
            <person name="Pertea G."/>
            <person name="Qi P."/>
            <person name="Bennetzen J.L."/>
            <person name="Dai X."/>
            <person name="Dawson M.W."/>
            <person name="Muller H.G."/>
            <person name="Kugler K."/>
            <person name="Rivarola-Duarte L."/>
            <person name="Spannagl M."/>
            <person name="Mayer K.F.X."/>
            <person name="Lu F.H."/>
            <person name="Bevan M.W."/>
            <person name="Leroy P."/>
            <person name="Li P."/>
            <person name="You F.M."/>
            <person name="Sun Q."/>
            <person name="Liu Z."/>
            <person name="Lyons E."/>
            <person name="Wicker T."/>
            <person name="Salzberg S.L."/>
            <person name="Devos K.M."/>
            <person name="Dvorak J."/>
        </authorList>
    </citation>
    <scope>NUCLEOTIDE SEQUENCE [LARGE SCALE GENOMIC DNA]</scope>
    <source>
        <strain evidence="2">cv. AL8/78</strain>
    </source>
</reference>
<feature type="compositionally biased region" description="Basic residues" evidence="1">
    <location>
        <begin position="9"/>
        <end position="24"/>
    </location>
</feature>
<reference evidence="2" key="4">
    <citation type="submission" date="2019-03" db="UniProtKB">
        <authorList>
            <consortium name="EnsemblPlants"/>
        </authorList>
    </citation>
    <scope>IDENTIFICATION</scope>
</reference>
<protein>
    <submittedName>
        <fullName evidence="2">Uncharacterized protein</fullName>
    </submittedName>
</protein>
<proteinExistence type="predicted"/>
<dbReference type="AlphaFoldDB" id="A0A452YDI0"/>
<dbReference type="Gramene" id="AET1Gv20382600.2">
    <property type="protein sequence ID" value="AET1Gv20382600.2"/>
    <property type="gene ID" value="AET1Gv20382600"/>
</dbReference>
<dbReference type="EnsemblPlants" id="AET1Gv20382600.1">
    <property type="protein sequence ID" value="AET1Gv20382600.1"/>
    <property type="gene ID" value="AET1Gv20382600"/>
</dbReference>
<dbReference type="EnsemblPlants" id="AET1Gv20382600.8">
    <property type="protein sequence ID" value="AET1Gv20382600.8"/>
    <property type="gene ID" value="AET1Gv20382600"/>
</dbReference>
<keyword evidence="3" id="KW-1185">Reference proteome</keyword>
<evidence type="ECO:0000313" key="3">
    <source>
        <dbReference type="Proteomes" id="UP000015105"/>
    </source>
</evidence>
<dbReference type="Gramene" id="AET1Gv20382600.5">
    <property type="protein sequence ID" value="AET1Gv20382600.5"/>
    <property type="gene ID" value="AET1Gv20382600"/>
</dbReference>
<evidence type="ECO:0000256" key="1">
    <source>
        <dbReference type="SAM" id="MobiDB-lite"/>
    </source>
</evidence>
<sequence>MQNGGGGRIRARQRLGRRIQRPAARRGSPVKTRPEHGCRADPWHPRLWEERKQGGEGGRKEARCAT</sequence>
<dbReference type="Gramene" id="AET1Gv20382600.6">
    <property type="protein sequence ID" value="AET1Gv20382600.6"/>
    <property type="gene ID" value="AET1Gv20382600"/>
</dbReference>
<dbReference type="EnsemblPlants" id="AET1Gv20382600.6">
    <property type="protein sequence ID" value="AET1Gv20382600.6"/>
    <property type="gene ID" value="AET1Gv20382600"/>
</dbReference>
<dbReference type="EnsemblPlants" id="AET1Gv20382600.4">
    <property type="protein sequence ID" value="AET1Gv20382600.4"/>
    <property type="gene ID" value="AET1Gv20382600"/>
</dbReference>
<dbReference type="EnsemblPlants" id="AET1Gv20382600.9">
    <property type="protein sequence ID" value="AET1Gv20382600.9"/>
    <property type="gene ID" value="AET1Gv20382600"/>
</dbReference>
<dbReference type="Gramene" id="AET1Gv20382600.4">
    <property type="protein sequence ID" value="AET1Gv20382600.4"/>
    <property type="gene ID" value="AET1Gv20382600"/>
</dbReference>
<reference evidence="3" key="2">
    <citation type="journal article" date="2017" name="Nat. Plants">
        <title>The Aegilops tauschii genome reveals multiple impacts of transposons.</title>
        <authorList>
            <person name="Zhao G."/>
            <person name="Zou C."/>
            <person name="Li K."/>
            <person name="Wang K."/>
            <person name="Li T."/>
            <person name="Gao L."/>
            <person name="Zhang X."/>
            <person name="Wang H."/>
            <person name="Yang Z."/>
            <person name="Liu X."/>
            <person name="Jiang W."/>
            <person name="Mao L."/>
            <person name="Kong X."/>
            <person name="Jiao Y."/>
            <person name="Jia J."/>
        </authorList>
    </citation>
    <scope>NUCLEOTIDE SEQUENCE [LARGE SCALE GENOMIC DNA]</scope>
    <source>
        <strain evidence="3">cv. AL8/78</strain>
    </source>
</reference>
<feature type="compositionally biased region" description="Basic and acidic residues" evidence="1">
    <location>
        <begin position="32"/>
        <end position="66"/>
    </location>
</feature>
<reference evidence="2" key="5">
    <citation type="journal article" date="2021" name="G3 (Bethesda)">
        <title>Aegilops tauschii genome assembly Aet v5.0 features greater sequence contiguity and improved annotation.</title>
        <authorList>
            <person name="Wang L."/>
            <person name="Zhu T."/>
            <person name="Rodriguez J.C."/>
            <person name="Deal K.R."/>
            <person name="Dubcovsky J."/>
            <person name="McGuire P.E."/>
            <person name="Lux T."/>
            <person name="Spannagl M."/>
            <person name="Mayer K.F.X."/>
            <person name="Baldrich P."/>
            <person name="Meyers B.C."/>
            <person name="Huo N."/>
            <person name="Gu Y.Q."/>
            <person name="Zhou H."/>
            <person name="Devos K.M."/>
            <person name="Bennetzen J.L."/>
            <person name="Unver T."/>
            <person name="Budak H."/>
            <person name="Gulick P.J."/>
            <person name="Galiba G."/>
            <person name="Kalapos B."/>
            <person name="Nelson D.R."/>
            <person name="Li P."/>
            <person name="You F.M."/>
            <person name="Luo M.C."/>
            <person name="Dvorak J."/>
        </authorList>
    </citation>
    <scope>NUCLEOTIDE SEQUENCE [LARGE SCALE GENOMIC DNA]</scope>
    <source>
        <strain evidence="2">cv. AL8/78</strain>
    </source>
</reference>
<dbReference type="Gramene" id="AET1Gv20382600.1">
    <property type="protein sequence ID" value="AET1Gv20382600.1"/>
    <property type="gene ID" value="AET1Gv20382600"/>
</dbReference>